<proteinExistence type="predicted"/>
<organism evidence="1 2">
    <name type="scientific">Marivita hallyeonensis</name>
    <dbReference type="NCBI Taxonomy" id="996342"/>
    <lineage>
        <taxon>Bacteria</taxon>
        <taxon>Pseudomonadati</taxon>
        <taxon>Pseudomonadota</taxon>
        <taxon>Alphaproteobacteria</taxon>
        <taxon>Rhodobacterales</taxon>
        <taxon>Roseobacteraceae</taxon>
        <taxon>Marivita</taxon>
    </lineage>
</organism>
<dbReference type="AlphaFoldDB" id="A0A1M5UND6"/>
<dbReference type="Proteomes" id="UP000184221">
    <property type="component" value="Unassembled WGS sequence"/>
</dbReference>
<evidence type="ECO:0008006" key="3">
    <source>
        <dbReference type="Google" id="ProtNLM"/>
    </source>
</evidence>
<gene>
    <name evidence="1" type="ORF">SAMN05443551_2713</name>
</gene>
<evidence type="ECO:0000313" key="2">
    <source>
        <dbReference type="Proteomes" id="UP000184221"/>
    </source>
</evidence>
<evidence type="ECO:0000313" key="1">
    <source>
        <dbReference type="EMBL" id="SHH64243.1"/>
    </source>
</evidence>
<dbReference type="RefSeq" id="WP_072778194.1">
    <property type="nucleotide sequence ID" value="NZ_FQXC01000003.1"/>
</dbReference>
<sequence length="140" mass="15729">MSRTKNLSRMLSVLDARIEQMQLALASASADKRQLGEHQKLLVSDAARSAQSLDAFGGLNAASFRFHESRMLRLRQRINELQPALAHSAIAVEEAKADLKTELRKQLGVQMLIEHASRAQDSVRDEGTEYATLFELRKRL</sequence>
<name>A0A1M5UND6_9RHOB</name>
<reference evidence="1 2" key="1">
    <citation type="submission" date="2016-11" db="EMBL/GenBank/DDBJ databases">
        <authorList>
            <person name="Jaros S."/>
            <person name="Januszkiewicz K."/>
            <person name="Wedrychowicz H."/>
        </authorList>
    </citation>
    <scope>NUCLEOTIDE SEQUENCE [LARGE SCALE GENOMIC DNA]</scope>
    <source>
        <strain evidence="1 2">DSM 29431</strain>
    </source>
</reference>
<protein>
    <recommendedName>
        <fullName evidence="3">Flagellar FliJ protein</fullName>
    </recommendedName>
</protein>
<dbReference type="STRING" id="996342.SAMN05443551_2713"/>
<dbReference type="EMBL" id="FQXC01000003">
    <property type="protein sequence ID" value="SHH64243.1"/>
    <property type="molecule type" value="Genomic_DNA"/>
</dbReference>
<keyword evidence="2" id="KW-1185">Reference proteome</keyword>
<accession>A0A1M5UND6</accession>